<sequence length="1202" mass="132388">MTSIDMVRVCLLALICVMNYTETGTTEYLLAFPGTADPNVTTTSDITIYVASESENLTVDLFNSSDTVIRSVYLNKSNTFNIIVVPSEYIMSGSEVSEKALRLSAAGQFKAQVSYSNTYMTDGYLALPIDYLGTSYLVTSFCAYSGNCQVVVAARSKRTRIKIMLPSLSDPQDIIYCAKGVIKTPVNKEINIILDELEVFQIESKEDLTGTFIQSSQNIAVFVGGRNISSTQPGSNIVEQLLPKPKWGTEFIVMSKVSHIYSDVVHIQTREADTKLEMTDLPIRIIRNANAIVVHRLTGTYSLFHIKASKPIQVMHYANVLRSDDADNANPSMSLVQAFQHWSKSYLFNCIGGANYTIITNSNESFVNTTSVKMQVVWKTSLNAFSVSENKDALHLTQNETFGFMLESCGTEGVSMLVGLDLNSLETSSTSPDTTLQCRRSRMTPGDGIDNDCNGKVDEEDCTRANEIPVILMPANDNKVNASMSLTEVNVTGYDYLGFRLVSCGIFVVTFHGEIGANSSFATAMLSTSSVMFSKCNVNCELNMTYDVPQNESLPPCNTSARSFWISWNDSSITYDYSSVGIVNSKVKIQSDIQVKMLSLSTMFDESHLTLIFPRTDCNGLQPGSKNLPDVFGTEFLFFATGKEALLSVMALEDATDIFALDVEHNSIVTCAERSICPDLYADWHDVEKTNVKSIIFQPGGGLYQVFATKDVFVTVTSRATLSEKNYITYNIYPVDVLGNSYIAVAYCHGDVNPCSCQIATKSPATLQIALTNELVPETCNLSNTLFEEKFSRFQIEPYKRYDFSCGPGTNISGVRFFATRNIAVFCGQYQQMVPIYAWGKEVFIPSIPLQLGATYQMKLGFVTSIGGNVVTVKANNYSSYTTLPYVGSYADITIVPDKVYRIWSNHSISVALIMQPVGQPGNLSFTLITPAEQYLTKNAFFSFNGIETLLYDESLEMMTNVGFPVSTNVSLNTRLYDGEKVFGLHFAFLQTSGPVLVIGTGTAFNDIANDEICTVIKQVTFMDGLDNDCDGLKDEEICLVGPAEYAEDYDVDGNFEEDCGCTLSASYISPSPIVLLDIYTPECTPVPSSSYSNLAECWTESECPCSWLAQLNFTEEEKSLINEKRIQELGEEMSVTTKDLSASARKLVSAKDSRPTAAAVGTIGIAFLVVVFGSIIALDIQAIIRDLRIFGANFRKLFVRD</sequence>
<feature type="domain" description="IgGFc-binding protein N-terminal" evidence="3">
    <location>
        <begin position="731"/>
        <end position="947"/>
    </location>
</feature>
<proteinExistence type="predicted"/>
<comment type="caution">
    <text evidence="4">The sequence shown here is derived from an EMBL/GenBank/DDBJ whole genome shotgun (WGS) entry which is preliminary data.</text>
</comment>
<keyword evidence="1" id="KW-1133">Transmembrane helix</keyword>
<keyword evidence="2" id="KW-0732">Signal</keyword>
<accession>A0AAE0SRK9</accession>
<feature type="domain" description="IgGFc-binding protein N-terminal" evidence="3">
    <location>
        <begin position="122"/>
        <end position="380"/>
    </location>
</feature>
<dbReference type="Pfam" id="PF11617">
    <property type="entry name" value="Cu-binding_MopE"/>
    <property type="match status" value="2"/>
</dbReference>
<dbReference type="AlphaFoldDB" id="A0AAE0SRK9"/>
<feature type="transmembrane region" description="Helical" evidence="1">
    <location>
        <begin position="1158"/>
        <end position="1179"/>
    </location>
</feature>
<evidence type="ECO:0000313" key="5">
    <source>
        <dbReference type="Proteomes" id="UP001195483"/>
    </source>
</evidence>
<dbReference type="InterPro" id="IPR021655">
    <property type="entry name" value="Put_metal-bd"/>
</dbReference>
<dbReference type="PANTHER" id="PTHR46534:SF1">
    <property type="entry name" value="IGGFC-BINDING PROTEIN N-TERMINAL DOMAIN-CONTAINING PROTEIN"/>
    <property type="match status" value="1"/>
</dbReference>
<reference evidence="4" key="1">
    <citation type="journal article" date="2021" name="Genome Biol. Evol.">
        <title>A High-Quality Reference Genome for a Parasitic Bivalve with Doubly Uniparental Inheritance (Bivalvia: Unionida).</title>
        <authorList>
            <person name="Smith C.H."/>
        </authorList>
    </citation>
    <scope>NUCLEOTIDE SEQUENCE</scope>
    <source>
        <strain evidence="4">CHS0354</strain>
    </source>
</reference>
<dbReference type="PANTHER" id="PTHR46534">
    <property type="entry name" value="IGGFC_BINDING DOMAIN-CONTAINING PROTEIN"/>
    <property type="match status" value="1"/>
</dbReference>
<evidence type="ECO:0000256" key="1">
    <source>
        <dbReference type="SAM" id="Phobius"/>
    </source>
</evidence>
<keyword evidence="1" id="KW-0812">Transmembrane</keyword>
<gene>
    <name evidence="4" type="ORF">CHS0354_039829</name>
</gene>
<dbReference type="Proteomes" id="UP001195483">
    <property type="component" value="Unassembled WGS sequence"/>
</dbReference>
<keyword evidence="1" id="KW-0472">Membrane</keyword>
<feature type="chain" id="PRO_5041998790" description="IgGFc-binding protein N-terminal domain-containing protein" evidence="2">
    <location>
        <begin position="24"/>
        <end position="1202"/>
    </location>
</feature>
<reference evidence="4" key="3">
    <citation type="submission" date="2023-05" db="EMBL/GenBank/DDBJ databases">
        <authorList>
            <person name="Smith C.H."/>
        </authorList>
    </citation>
    <scope>NUCLEOTIDE SEQUENCE</scope>
    <source>
        <strain evidence="4">CHS0354</strain>
        <tissue evidence="4">Mantle</tissue>
    </source>
</reference>
<reference evidence="4" key="2">
    <citation type="journal article" date="2021" name="Genome Biol. Evol.">
        <title>Developing a high-quality reference genome for a parasitic bivalve with doubly uniparental inheritance (Bivalvia: Unionida).</title>
        <authorList>
            <person name="Smith C.H."/>
        </authorList>
    </citation>
    <scope>NUCLEOTIDE SEQUENCE</scope>
    <source>
        <strain evidence="4">CHS0354</strain>
        <tissue evidence="4">Mantle</tissue>
    </source>
</reference>
<dbReference type="InterPro" id="IPR035234">
    <property type="entry name" value="IgGFc-bd_N"/>
</dbReference>
<evidence type="ECO:0000259" key="3">
    <source>
        <dbReference type="Pfam" id="PF17517"/>
    </source>
</evidence>
<evidence type="ECO:0000313" key="4">
    <source>
        <dbReference type="EMBL" id="KAK3596840.1"/>
    </source>
</evidence>
<evidence type="ECO:0000256" key="2">
    <source>
        <dbReference type="SAM" id="SignalP"/>
    </source>
</evidence>
<feature type="signal peptide" evidence="2">
    <location>
        <begin position="1"/>
        <end position="23"/>
    </location>
</feature>
<organism evidence="4 5">
    <name type="scientific">Potamilus streckersoni</name>
    <dbReference type="NCBI Taxonomy" id="2493646"/>
    <lineage>
        <taxon>Eukaryota</taxon>
        <taxon>Metazoa</taxon>
        <taxon>Spiralia</taxon>
        <taxon>Lophotrochozoa</taxon>
        <taxon>Mollusca</taxon>
        <taxon>Bivalvia</taxon>
        <taxon>Autobranchia</taxon>
        <taxon>Heteroconchia</taxon>
        <taxon>Palaeoheterodonta</taxon>
        <taxon>Unionida</taxon>
        <taxon>Unionoidea</taxon>
        <taxon>Unionidae</taxon>
        <taxon>Ambleminae</taxon>
        <taxon>Lampsilini</taxon>
        <taxon>Potamilus</taxon>
    </lineage>
</organism>
<dbReference type="Pfam" id="PF17517">
    <property type="entry name" value="IgGFc_binding"/>
    <property type="match status" value="2"/>
</dbReference>
<name>A0AAE0SRK9_9BIVA</name>
<keyword evidence="5" id="KW-1185">Reference proteome</keyword>
<dbReference type="EMBL" id="JAEAOA010002323">
    <property type="protein sequence ID" value="KAK3596840.1"/>
    <property type="molecule type" value="Genomic_DNA"/>
</dbReference>
<protein>
    <recommendedName>
        <fullName evidence="3">IgGFc-binding protein N-terminal domain-containing protein</fullName>
    </recommendedName>
</protein>